<dbReference type="Gene3D" id="3.40.50.800">
    <property type="entry name" value="Anticodon-binding domain"/>
    <property type="match status" value="1"/>
</dbReference>
<evidence type="ECO:0000256" key="3">
    <source>
        <dbReference type="ARBA" id="ARBA00022741"/>
    </source>
</evidence>
<dbReference type="AlphaFoldDB" id="A0A0C1TZQ1"/>
<feature type="domain" description="Aminoacyl-transfer RNA synthetases class-II family profile" evidence="9">
    <location>
        <begin position="48"/>
        <end position="463"/>
    </location>
</feature>
<dbReference type="InterPro" id="IPR045864">
    <property type="entry name" value="aa-tRNA-synth_II/BPL/LPL"/>
</dbReference>
<evidence type="ECO:0000256" key="7">
    <source>
        <dbReference type="ARBA" id="ARBA00047671"/>
    </source>
</evidence>
<evidence type="ECO:0000256" key="5">
    <source>
        <dbReference type="ARBA" id="ARBA00022917"/>
    </source>
</evidence>
<dbReference type="Pfam" id="PF04073">
    <property type="entry name" value="tRNA_edit"/>
    <property type="match status" value="1"/>
</dbReference>
<dbReference type="InterPro" id="IPR023717">
    <property type="entry name" value="Pro-tRNA-Synthase_IIa_type1"/>
</dbReference>
<keyword evidence="3 8" id="KW-0547">Nucleotide-binding</keyword>
<dbReference type="HAMAP" id="MF_01569">
    <property type="entry name" value="Pro_tRNA_synth_type1"/>
    <property type="match status" value="1"/>
</dbReference>
<dbReference type="PROSITE" id="PS50862">
    <property type="entry name" value="AA_TRNA_LIGASE_II"/>
    <property type="match status" value="1"/>
</dbReference>
<keyword evidence="4 8" id="KW-0067">ATP-binding</keyword>
<dbReference type="Proteomes" id="UP000031366">
    <property type="component" value="Unassembled WGS sequence"/>
</dbReference>
<evidence type="ECO:0000256" key="4">
    <source>
        <dbReference type="ARBA" id="ARBA00022840"/>
    </source>
</evidence>
<comment type="catalytic activity">
    <reaction evidence="7 8">
        <text>tRNA(Pro) + L-proline + ATP = L-prolyl-tRNA(Pro) + AMP + diphosphate</text>
        <dbReference type="Rhea" id="RHEA:14305"/>
        <dbReference type="Rhea" id="RHEA-COMP:9700"/>
        <dbReference type="Rhea" id="RHEA-COMP:9702"/>
        <dbReference type="ChEBI" id="CHEBI:30616"/>
        <dbReference type="ChEBI" id="CHEBI:33019"/>
        <dbReference type="ChEBI" id="CHEBI:60039"/>
        <dbReference type="ChEBI" id="CHEBI:78442"/>
        <dbReference type="ChEBI" id="CHEBI:78532"/>
        <dbReference type="ChEBI" id="CHEBI:456215"/>
        <dbReference type="EC" id="6.1.1.15"/>
    </reaction>
</comment>
<dbReference type="InterPro" id="IPR002314">
    <property type="entry name" value="aa-tRNA-synt_IIb"/>
</dbReference>
<name>A0A0C1TZQ1_9CLOT</name>
<reference evidence="10 11" key="1">
    <citation type="journal article" date="2015" name="Infect. Genet. Evol.">
        <title>Genomic sequences of six botulinum neurotoxin-producing strains representing three clostridial species illustrate the mobility and diversity of botulinum neurotoxin genes.</title>
        <authorList>
            <person name="Smith T.J."/>
            <person name="Hill K.K."/>
            <person name="Xie G."/>
            <person name="Foley B.T."/>
            <person name="Williamson C.H."/>
            <person name="Foster J.T."/>
            <person name="Johnson S.L."/>
            <person name="Chertkov O."/>
            <person name="Teshima H."/>
            <person name="Gibbons H.S."/>
            <person name="Johnsky L.A."/>
            <person name="Karavis M.A."/>
            <person name="Smith L.A."/>
        </authorList>
    </citation>
    <scope>NUCLEOTIDE SEQUENCE [LARGE SCALE GENOMIC DNA]</scope>
    <source>
        <strain evidence="10 11">CDC 2741</strain>
    </source>
</reference>
<dbReference type="OrthoDB" id="9809052at2"/>
<comment type="caution">
    <text evidence="10">The sequence shown here is derived from an EMBL/GenBank/DDBJ whole genome shotgun (WGS) entry which is preliminary data.</text>
</comment>
<dbReference type="InterPro" id="IPR007214">
    <property type="entry name" value="YbaK/aa-tRNA-synth-assoc-dom"/>
</dbReference>
<protein>
    <recommendedName>
        <fullName evidence="8">Proline--tRNA ligase</fullName>
        <ecNumber evidence="8">6.1.1.15</ecNumber>
    </recommendedName>
    <alternativeName>
        <fullName evidence="8">Prolyl-tRNA synthetase</fullName>
        <shortName evidence="8">ProRS</shortName>
    </alternativeName>
</protein>
<dbReference type="EMBL" id="AYSO01000017">
    <property type="protein sequence ID" value="KIE46089.1"/>
    <property type="molecule type" value="Genomic_DNA"/>
</dbReference>
<keyword evidence="5 8" id="KW-0648">Protein biosynthesis</keyword>
<evidence type="ECO:0000256" key="1">
    <source>
        <dbReference type="ARBA" id="ARBA00022490"/>
    </source>
</evidence>
<evidence type="ECO:0000313" key="11">
    <source>
        <dbReference type="Proteomes" id="UP000031366"/>
    </source>
</evidence>
<dbReference type="NCBIfam" id="NF006625">
    <property type="entry name" value="PRK09194.1"/>
    <property type="match status" value="1"/>
</dbReference>
<comment type="subunit">
    <text evidence="8">Homodimer.</text>
</comment>
<evidence type="ECO:0000259" key="9">
    <source>
        <dbReference type="PROSITE" id="PS50862"/>
    </source>
</evidence>
<dbReference type="Pfam" id="PF00587">
    <property type="entry name" value="tRNA-synt_2b"/>
    <property type="match status" value="1"/>
</dbReference>
<dbReference type="InterPro" id="IPR006195">
    <property type="entry name" value="aa-tRNA-synth_II"/>
</dbReference>
<dbReference type="PANTHER" id="PTHR42753">
    <property type="entry name" value="MITOCHONDRIAL RIBOSOME PROTEIN L39/PROLYL-TRNA LIGASE FAMILY MEMBER"/>
    <property type="match status" value="1"/>
</dbReference>
<proteinExistence type="inferred from homology"/>
<dbReference type="GO" id="GO:0005524">
    <property type="term" value="F:ATP binding"/>
    <property type="evidence" value="ECO:0007669"/>
    <property type="project" value="UniProtKB-UniRule"/>
</dbReference>
<evidence type="ECO:0000313" key="10">
    <source>
        <dbReference type="EMBL" id="KIE46089.1"/>
    </source>
</evidence>
<dbReference type="CDD" id="cd04334">
    <property type="entry name" value="ProRS-INS"/>
    <property type="match status" value="1"/>
</dbReference>
<dbReference type="STRING" id="29341.RSJ17_11190"/>
<evidence type="ECO:0000256" key="2">
    <source>
        <dbReference type="ARBA" id="ARBA00022598"/>
    </source>
</evidence>
<keyword evidence="6 8" id="KW-0030">Aminoacyl-tRNA synthetase</keyword>
<dbReference type="InterPro" id="IPR004500">
    <property type="entry name" value="Pro-tRNA-synth_IIa_bac-type"/>
</dbReference>
<dbReference type="InterPro" id="IPR050062">
    <property type="entry name" value="Pro-tRNA_synthetase"/>
</dbReference>
<dbReference type="GO" id="GO:0004827">
    <property type="term" value="F:proline-tRNA ligase activity"/>
    <property type="evidence" value="ECO:0007669"/>
    <property type="project" value="UniProtKB-UniRule"/>
</dbReference>
<dbReference type="GO" id="GO:0006433">
    <property type="term" value="P:prolyl-tRNA aminoacylation"/>
    <property type="evidence" value="ECO:0007669"/>
    <property type="project" value="UniProtKB-UniRule"/>
</dbReference>
<dbReference type="PANTHER" id="PTHR42753:SF2">
    <property type="entry name" value="PROLINE--TRNA LIGASE"/>
    <property type="match status" value="1"/>
</dbReference>
<comment type="function">
    <text evidence="8">Catalyzes the attachment of proline to tRNA(Pro) in a two-step reaction: proline is first activated by ATP to form Pro-AMP and then transferred to the acceptor end of tRNA(Pro). As ProRS can inadvertently accommodate and process non-cognate amino acids such as alanine and cysteine, to avoid such errors it has two additional distinct editing activities against alanine. One activity is designated as 'pretransfer' editing and involves the tRNA(Pro)-independent hydrolysis of activated Ala-AMP. The other activity is designated 'posttransfer' editing and involves deacylation of mischarged Ala-tRNA(Pro). The misacylated Cys-tRNA(Pro) is not edited by ProRS.</text>
</comment>
<dbReference type="Gene3D" id="3.30.930.10">
    <property type="entry name" value="Bira Bifunctional Protein, Domain 2"/>
    <property type="match status" value="2"/>
</dbReference>
<keyword evidence="11" id="KW-1185">Reference proteome</keyword>
<gene>
    <name evidence="8 10" type="primary">proS</name>
    <name evidence="10" type="ORF">U732_1597</name>
</gene>
<evidence type="ECO:0000256" key="6">
    <source>
        <dbReference type="ARBA" id="ARBA00023146"/>
    </source>
</evidence>
<dbReference type="InterPro" id="IPR036621">
    <property type="entry name" value="Anticodon-bd_dom_sf"/>
</dbReference>
<dbReference type="GO" id="GO:0016740">
    <property type="term" value="F:transferase activity"/>
    <property type="evidence" value="ECO:0007669"/>
    <property type="project" value="UniProtKB-ARBA"/>
</dbReference>
<evidence type="ECO:0000256" key="8">
    <source>
        <dbReference type="HAMAP-Rule" id="MF_01569"/>
    </source>
</evidence>
<dbReference type="GO" id="GO:0002161">
    <property type="term" value="F:aminoacyl-tRNA deacylase activity"/>
    <property type="evidence" value="ECO:0007669"/>
    <property type="project" value="InterPro"/>
</dbReference>
<dbReference type="SUPFAM" id="SSF55681">
    <property type="entry name" value="Class II aaRS and biotin synthetases"/>
    <property type="match status" value="1"/>
</dbReference>
<accession>A0A0C1TZQ1</accession>
<dbReference type="GO" id="GO:0140096">
    <property type="term" value="F:catalytic activity, acting on a protein"/>
    <property type="evidence" value="ECO:0007669"/>
    <property type="project" value="UniProtKB-ARBA"/>
</dbReference>
<dbReference type="GO" id="GO:0005829">
    <property type="term" value="C:cytosol"/>
    <property type="evidence" value="ECO:0007669"/>
    <property type="project" value="TreeGrafter"/>
</dbReference>
<organism evidence="10 11">
    <name type="scientific">Clostridium argentinense CDC 2741</name>
    <dbReference type="NCBI Taxonomy" id="1418104"/>
    <lineage>
        <taxon>Bacteria</taxon>
        <taxon>Bacillati</taxon>
        <taxon>Bacillota</taxon>
        <taxon>Clostridia</taxon>
        <taxon>Eubacteriales</taxon>
        <taxon>Clostridiaceae</taxon>
        <taxon>Clostridium</taxon>
    </lineage>
</organism>
<dbReference type="SUPFAM" id="SSF55826">
    <property type="entry name" value="YbaK/ProRS associated domain"/>
    <property type="match status" value="1"/>
</dbReference>
<dbReference type="NCBIfam" id="TIGR00409">
    <property type="entry name" value="proS_fam_II"/>
    <property type="match status" value="1"/>
</dbReference>
<comment type="domain">
    <text evidence="8">Consists of three domains: the N-terminal catalytic domain, the editing domain and the C-terminal anticodon-binding domain.</text>
</comment>
<dbReference type="Pfam" id="PF03129">
    <property type="entry name" value="HGTP_anticodon"/>
    <property type="match status" value="1"/>
</dbReference>
<dbReference type="EC" id="6.1.1.15" evidence="8"/>
<comment type="subcellular location">
    <subcellularLocation>
        <location evidence="8">Cytoplasm</location>
    </subcellularLocation>
</comment>
<dbReference type="SUPFAM" id="SSF52954">
    <property type="entry name" value="Class II aaRS ABD-related"/>
    <property type="match status" value="1"/>
</dbReference>
<dbReference type="InterPro" id="IPR004154">
    <property type="entry name" value="Anticodon-bd"/>
</dbReference>
<dbReference type="InterPro" id="IPR036754">
    <property type="entry name" value="YbaK/aa-tRNA-synt-asso_dom_sf"/>
</dbReference>
<keyword evidence="2 8" id="KW-0436">Ligase</keyword>
<comment type="similarity">
    <text evidence="8">Belongs to the class-II aminoacyl-tRNA synthetase family. ProS type 1 subfamily.</text>
</comment>
<dbReference type="InterPro" id="IPR002316">
    <property type="entry name" value="Pro-tRNA-ligase_IIa"/>
</dbReference>
<keyword evidence="1 8" id="KW-0963">Cytoplasm</keyword>
<sequence length="565" mass="64239">MLMSKLLGERYKEAPADATSDSHIFLLRGGYIRQVSNGIFSMLMPAKRVAKKIENIIREEMDKIEGQEVLFPVVLPAELWQESGRYESVGSELLRLKDRAGHPMLLGMTHEEAAVHLARTEALTYAKYPFMIYQIQTKFRDEPRSRGGLIRVREFTMKDAYSFHTSQESLEEYYEECLKAYHTIFERVGLPQVISVGSDTGMMGGKIAHEFMLLTDIGEDTIVVCDNCSYKANMEVATSTIIHEETKEEEPLKVYTPNIKEINLLAKFFNVSENRILKSIVFEVENSNRPLIVFIRGDLEVNESKVKSLIKANILPYSKYEDSTLVFGYIGPYGLHEDEVQIIFDKSLIDENNLICGANEIDHHIKGFSVTRDLSKVEFHDVAKVNENDNCPKCGGNLKLKRGVEVGNIFQLGTKYTKAMNMTYIDRDGQSKNPIMGCYGIGVGRLLACIIEANRDSNGPIWPKSVAPWQIHICVIKSQKVDMDSVGQDIYNRLKNQYEVIMDDRNVVAGVQFADADLLGVPLRIIVSERNIKTNQLEITTRDKKIKKIIKVEDLEREIEEILNM</sequence>
<dbReference type="PRINTS" id="PR01046">
    <property type="entry name" value="TRNASYNTHPRO"/>
</dbReference>